<sequence length="317" mass="36297">MSDSQRLPPETFALGRIASLLVMLGAVLYFTGWTYRWMYFAFFQLEVTTLPLPLESFYIAAFQVFFGSFRAIFHTIITAALVVVGVYCSLWLLEGQPSLRFQAGLENIHGGILASLNNRLASQPPQTFWKRWLFRLYRGLLQLLKSFLEFHLLEYQSLRFVRSLLDETLIICWVLAGCFWLAQWQGEADAWRDAVNETSSLPVVTVVVREDSFPLGVNPDDIRNPQGIRIIGDARSYQQLLSAAINNPSQNRVWRLLIDVDGDYYIFPALPERDETRRPGLVVIPRSHQGDRLIQLRPTLDTDIPTQAKDNQPTNSK</sequence>
<dbReference type="Proteomes" id="UP000032946">
    <property type="component" value="Chromosome"/>
</dbReference>
<dbReference type="RefSeq" id="WP_008055984.1">
    <property type="nucleotide sequence ID" value="NZ_FO818640.1"/>
</dbReference>
<evidence type="ECO:0000256" key="2">
    <source>
        <dbReference type="SAM" id="Phobius"/>
    </source>
</evidence>
<accession>A0A9P1P189</accession>
<evidence type="ECO:0000313" key="3">
    <source>
        <dbReference type="EMBL" id="CDM98311.1"/>
    </source>
</evidence>
<evidence type="ECO:0000313" key="4">
    <source>
        <dbReference type="Proteomes" id="UP000032946"/>
    </source>
</evidence>
<feature type="transmembrane region" description="Helical" evidence="2">
    <location>
        <begin position="71"/>
        <end position="93"/>
    </location>
</feature>
<feature type="transmembrane region" description="Helical" evidence="2">
    <location>
        <begin position="12"/>
        <end position="31"/>
    </location>
</feature>
<keyword evidence="2" id="KW-0812">Transmembrane</keyword>
<keyword evidence="2" id="KW-0472">Membrane</keyword>
<keyword evidence="4" id="KW-1185">Reference proteome</keyword>
<organism evidence="3 4">
    <name type="scientific">Limnospira indica PCC 8005</name>
    <dbReference type="NCBI Taxonomy" id="376219"/>
    <lineage>
        <taxon>Bacteria</taxon>
        <taxon>Bacillati</taxon>
        <taxon>Cyanobacteriota</taxon>
        <taxon>Cyanophyceae</taxon>
        <taxon>Oscillatoriophycideae</taxon>
        <taxon>Oscillatoriales</taxon>
        <taxon>Sirenicapillariaceae</taxon>
        <taxon>Limnospira</taxon>
    </lineage>
</organism>
<gene>
    <name evidence="3" type="ORF">ARTHRO_60912</name>
</gene>
<keyword evidence="2" id="KW-1133">Transmembrane helix</keyword>
<name>A0A9P1P189_9CYAN</name>
<dbReference type="EMBL" id="FO818640">
    <property type="protein sequence ID" value="CDM98311.1"/>
    <property type="molecule type" value="Genomic_DNA"/>
</dbReference>
<reference evidence="3 4" key="1">
    <citation type="submission" date="2014-02" db="EMBL/GenBank/DDBJ databases">
        <authorList>
            <person name="Genoscope - CEA"/>
        </authorList>
    </citation>
    <scope>NUCLEOTIDE SEQUENCE [LARGE SCALE GENOMIC DNA]</scope>
    <source>
        <strain evidence="3 4">PCC 8005</strain>
    </source>
</reference>
<feature type="region of interest" description="Disordered" evidence="1">
    <location>
        <begin position="298"/>
        <end position="317"/>
    </location>
</feature>
<protein>
    <submittedName>
        <fullName evidence="3">Uncharacterized protein</fullName>
    </submittedName>
</protein>
<proteinExistence type="predicted"/>
<feature type="compositionally biased region" description="Polar residues" evidence="1">
    <location>
        <begin position="304"/>
        <end position="317"/>
    </location>
</feature>
<dbReference type="AlphaFoldDB" id="A0A9P1P189"/>
<evidence type="ECO:0000256" key="1">
    <source>
        <dbReference type="SAM" id="MobiDB-lite"/>
    </source>
</evidence>